<dbReference type="EMBL" id="CP037901">
    <property type="protein sequence ID" value="QBP14124.1"/>
    <property type="molecule type" value="Genomic_DNA"/>
</dbReference>
<dbReference type="Proteomes" id="UP000253772">
    <property type="component" value="Chromosome c2"/>
</dbReference>
<evidence type="ECO:0000256" key="4">
    <source>
        <dbReference type="ARBA" id="ARBA00023163"/>
    </source>
</evidence>
<gene>
    <name evidence="6" type="ORF">DDF84_022780</name>
</gene>
<evidence type="ECO:0000256" key="2">
    <source>
        <dbReference type="ARBA" id="ARBA00023015"/>
    </source>
</evidence>
<organism evidence="6 7">
    <name type="scientific">Cupriavidus metallidurans</name>
    <dbReference type="NCBI Taxonomy" id="119219"/>
    <lineage>
        <taxon>Bacteria</taxon>
        <taxon>Pseudomonadati</taxon>
        <taxon>Pseudomonadota</taxon>
        <taxon>Betaproteobacteria</taxon>
        <taxon>Burkholderiales</taxon>
        <taxon>Burkholderiaceae</taxon>
        <taxon>Cupriavidus</taxon>
    </lineage>
</organism>
<dbReference type="GO" id="GO:0003677">
    <property type="term" value="F:DNA binding"/>
    <property type="evidence" value="ECO:0007669"/>
    <property type="project" value="UniProtKB-KW"/>
</dbReference>
<dbReference type="CDD" id="cd08417">
    <property type="entry name" value="PBP2_Nitroaromatics_like"/>
    <property type="match status" value="1"/>
</dbReference>
<dbReference type="InterPro" id="IPR000847">
    <property type="entry name" value="LysR_HTH_N"/>
</dbReference>
<dbReference type="InterPro" id="IPR036388">
    <property type="entry name" value="WH-like_DNA-bd_sf"/>
</dbReference>
<keyword evidence="3" id="KW-0238">DNA-binding</keyword>
<dbReference type="Gene3D" id="1.10.10.10">
    <property type="entry name" value="Winged helix-like DNA-binding domain superfamily/Winged helix DNA-binding domain"/>
    <property type="match status" value="1"/>
</dbReference>
<proteinExistence type="inferred from homology"/>
<dbReference type="PANTHER" id="PTHR30118:SF15">
    <property type="entry name" value="TRANSCRIPTIONAL REGULATORY PROTEIN"/>
    <property type="match status" value="1"/>
</dbReference>
<evidence type="ECO:0000313" key="7">
    <source>
        <dbReference type="Proteomes" id="UP000253772"/>
    </source>
</evidence>
<dbReference type="InterPro" id="IPR037402">
    <property type="entry name" value="YidZ_PBP2"/>
</dbReference>
<dbReference type="OrthoDB" id="8717159at2"/>
<dbReference type="GO" id="GO:0003700">
    <property type="term" value="F:DNA-binding transcription factor activity"/>
    <property type="evidence" value="ECO:0007669"/>
    <property type="project" value="InterPro"/>
</dbReference>
<dbReference type="PANTHER" id="PTHR30118">
    <property type="entry name" value="HTH-TYPE TRANSCRIPTIONAL REGULATOR LEUO-RELATED"/>
    <property type="match status" value="1"/>
</dbReference>
<name>A0A482J516_9BURK</name>
<dbReference type="SUPFAM" id="SSF46785">
    <property type="entry name" value="Winged helix' DNA-binding domain"/>
    <property type="match status" value="1"/>
</dbReference>
<comment type="similarity">
    <text evidence="1">Belongs to the LysR transcriptional regulatory family.</text>
</comment>
<evidence type="ECO:0000256" key="1">
    <source>
        <dbReference type="ARBA" id="ARBA00009437"/>
    </source>
</evidence>
<dbReference type="InterPro" id="IPR036390">
    <property type="entry name" value="WH_DNA-bd_sf"/>
</dbReference>
<dbReference type="InterPro" id="IPR005119">
    <property type="entry name" value="LysR_subst-bd"/>
</dbReference>
<keyword evidence="2" id="KW-0805">Transcription regulation</keyword>
<accession>A0A482J516</accession>
<dbReference type="Pfam" id="PF03466">
    <property type="entry name" value="LysR_substrate"/>
    <property type="match status" value="1"/>
</dbReference>
<dbReference type="SUPFAM" id="SSF53850">
    <property type="entry name" value="Periplasmic binding protein-like II"/>
    <property type="match status" value="1"/>
</dbReference>
<dbReference type="AlphaFoldDB" id="A0A482J516"/>
<reference evidence="6 7" key="1">
    <citation type="submission" date="2019-03" db="EMBL/GenBank/DDBJ databases">
        <title>Comparative insights into the high quality Complete genome sequence of highly metal resistant Cupriavidus metallidurans strain BS1 isolated from a gold-copper mine.</title>
        <authorList>
            <person name="Mazhar H.S."/>
            <person name="Rensing C."/>
        </authorList>
    </citation>
    <scope>NUCLEOTIDE SEQUENCE [LARGE SCALE GENOMIC DNA]</scope>
    <source>
        <strain evidence="6 7">BS1</strain>
    </source>
</reference>
<feature type="domain" description="HTH lysR-type" evidence="5">
    <location>
        <begin position="8"/>
        <end position="65"/>
    </location>
</feature>
<evidence type="ECO:0000313" key="6">
    <source>
        <dbReference type="EMBL" id="QBP14124.1"/>
    </source>
</evidence>
<dbReference type="PROSITE" id="PS50931">
    <property type="entry name" value="HTH_LYSR"/>
    <property type="match status" value="1"/>
</dbReference>
<sequence length="310" mass="34714">MAALFSSLSIAQLRVLWTILEHKNLTHAAAVLGSSQSALSKHLAQFRVVFGDPLLVRQGKQFLLTDRASGLAAPLGRILQDLADLSEAPAFQPELCKRSFCFAASDYVAEHILPGMIRELADIAPGVSIEYRTWQHNRYDWLISGEVDLVSTLVSDAPADVHGRVIGDDSPVCCIAKDHPLAVTGAIGIEDYLRSTHIKISGGGDKDGFVDNYLKQLGKSREIRLTVPFFSVALDVVEQSRNLLTIPKHLLERSTKIRKLTWRELDFLSHSFRYWVVWHRRTHASAEQQWFRGFVYEHCRNSTALNPGQS</sequence>
<evidence type="ECO:0000259" key="5">
    <source>
        <dbReference type="PROSITE" id="PS50931"/>
    </source>
</evidence>
<dbReference type="Gene3D" id="3.40.190.10">
    <property type="entry name" value="Periplasmic binding protein-like II"/>
    <property type="match status" value="2"/>
</dbReference>
<evidence type="ECO:0000256" key="3">
    <source>
        <dbReference type="ARBA" id="ARBA00023125"/>
    </source>
</evidence>
<dbReference type="InterPro" id="IPR050389">
    <property type="entry name" value="LysR-type_TF"/>
</dbReference>
<keyword evidence="4" id="KW-0804">Transcription</keyword>
<dbReference type="Pfam" id="PF00126">
    <property type="entry name" value="HTH_1"/>
    <property type="match status" value="1"/>
</dbReference>
<protein>
    <submittedName>
        <fullName evidence="6">LysR family transcriptional regulator</fullName>
    </submittedName>
</protein>